<organism evidence="12 13">
    <name type="scientific">Micavibrio aeruginosavorus EPB</name>
    <dbReference type="NCBI Taxonomy" id="349215"/>
    <lineage>
        <taxon>Bacteria</taxon>
        <taxon>Pseudomonadati</taxon>
        <taxon>Bdellovibrionota</taxon>
        <taxon>Bdellovibrionia</taxon>
        <taxon>Bdellovibrionales</taxon>
        <taxon>Pseudobdellovibrionaceae</taxon>
        <taxon>Micavibrio</taxon>
    </lineage>
</organism>
<dbReference type="GO" id="GO:0009306">
    <property type="term" value="P:protein secretion"/>
    <property type="evidence" value="ECO:0007669"/>
    <property type="project" value="UniProtKB-UniRule"/>
</dbReference>
<keyword evidence="6 10" id="KW-0653">Protein transport</keyword>
<evidence type="ECO:0000256" key="7">
    <source>
        <dbReference type="ARBA" id="ARBA00022989"/>
    </source>
</evidence>
<feature type="compositionally biased region" description="Basic and acidic residues" evidence="11">
    <location>
        <begin position="101"/>
        <end position="114"/>
    </location>
</feature>
<evidence type="ECO:0000313" key="13">
    <source>
        <dbReference type="Proteomes" id="UP000011932"/>
    </source>
</evidence>
<evidence type="ECO:0000256" key="6">
    <source>
        <dbReference type="ARBA" id="ARBA00022927"/>
    </source>
</evidence>
<dbReference type="RefSeq" id="WP_015467597.1">
    <property type="nucleotide sequence ID" value="NC_020812.1"/>
</dbReference>
<dbReference type="PANTHER" id="PTHR34182:SF1">
    <property type="entry name" value="PROTEIN-EXPORT MEMBRANE PROTEIN SECG"/>
    <property type="match status" value="1"/>
</dbReference>
<dbReference type="NCBIfam" id="TIGR00810">
    <property type="entry name" value="secG"/>
    <property type="match status" value="1"/>
</dbReference>
<dbReference type="InterPro" id="IPR004692">
    <property type="entry name" value="SecG"/>
</dbReference>
<dbReference type="GO" id="GO:0065002">
    <property type="term" value="P:intracellular protein transmembrane transport"/>
    <property type="evidence" value="ECO:0007669"/>
    <property type="project" value="TreeGrafter"/>
</dbReference>
<keyword evidence="5 10" id="KW-0812">Transmembrane</keyword>
<dbReference type="PANTHER" id="PTHR34182">
    <property type="entry name" value="PROTEIN-EXPORT MEMBRANE PROTEIN SECG"/>
    <property type="match status" value="1"/>
</dbReference>
<evidence type="ECO:0000313" key="12">
    <source>
        <dbReference type="EMBL" id="AGH98059.1"/>
    </source>
</evidence>
<dbReference type="PRINTS" id="PR01651">
    <property type="entry name" value="SECGEXPORT"/>
</dbReference>
<dbReference type="KEGG" id="man:A11S_1246"/>
<accession>M4VY10</accession>
<reference evidence="12 13" key="1">
    <citation type="journal article" date="2013" name="ISME J.">
        <title>By their genes ye shall know them: genomic signatures of predatory bacteria.</title>
        <authorList>
            <person name="Pasternak Z."/>
            <person name="Pietrokovski S."/>
            <person name="Rotem O."/>
            <person name="Gophna U."/>
            <person name="Lurie-Weinberger M.N."/>
            <person name="Jurkevitch E."/>
        </authorList>
    </citation>
    <scope>NUCLEOTIDE SEQUENCE [LARGE SCALE GENOMIC DNA]</scope>
    <source>
        <strain evidence="12">EPB</strain>
    </source>
</reference>
<evidence type="ECO:0000256" key="8">
    <source>
        <dbReference type="ARBA" id="ARBA00023010"/>
    </source>
</evidence>
<dbReference type="GO" id="GO:0015450">
    <property type="term" value="F:protein-transporting ATPase activity"/>
    <property type="evidence" value="ECO:0007669"/>
    <property type="project" value="UniProtKB-UniRule"/>
</dbReference>
<keyword evidence="7 10" id="KW-1133">Transmembrane helix</keyword>
<comment type="similarity">
    <text evidence="2 10">Belongs to the SecG family.</text>
</comment>
<comment type="caution">
    <text evidence="10">Lacks conserved residue(s) required for the propagation of feature annotation.</text>
</comment>
<dbReference type="STRING" id="349215.A11S_1246"/>
<dbReference type="GO" id="GO:0005886">
    <property type="term" value="C:plasma membrane"/>
    <property type="evidence" value="ECO:0007669"/>
    <property type="project" value="UniProtKB-SubCell"/>
</dbReference>
<keyword evidence="3 10" id="KW-0813">Transport</keyword>
<feature type="transmembrane region" description="Helical" evidence="10">
    <location>
        <begin position="51"/>
        <end position="76"/>
    </location>
</feature>
<dbReference type="HOGENOM" id="CLU_094156_5_2_5"/>
<dbReference type="OrthoDB" id="7366942at2"/>
<evidence type="ECO:0000256" key="4">
    <source>
        <dbReference type="ARBA" id="ARBA00022475"/>
    </source>
</evidence>
<proteinExistence type="inferred from homology"/>
<evidence type="ECO:0000256" key="11">
    <source>
        <dbReference type="SAM" id="MobiDB-lite"/>
    </source>
</evidence>
<dbReference type="Pfam" id="PF03840">
    <property type="entry name" value="SecG"/>
    <property type="match status" value="1"/>
</dbReference>
<evidence type="ECO:0000256" key="3">
    <source>
        <dbReference type="ARBA" id="ARBA00022448"/>
    </source>
</evidence>
<comment type="function">
    <text evidence="10">Involved in protein export. Participates in an early event of protein translocation.</text>
</comment>
<dbReference type="PATRIC" id="fig|349215.9.peg.1202"/>
<name>M4VY10_9BACT</name>
<dbReference type="EMBL" id="CP003538">
    <property type="protein sequence ID" value="AGH98059.1"/>
    <property type="molecule type" value="Genomic_DNA"/>
</dbReference>
<sequence>MIQVVLVIHLILAVAIIGLVLIQRSEGGGLGIGGGGGGLGGLASPGATANALSRATAICAGCFFATSLVLGILANASTSKGSILDRLDEPTAVTAPADAGTDEKADKKADKETPPTEPSVPVAQ</sequence>
<comment type="subcellular location">
    <subcellularLocation>
        <location evidence="1 10">Cell membrane</location>
        <topology evidence="1 10">Multi-pass membrane protein</topology>
    </subcellularLocation>
</comment>
<evidence type="ECO:0000256" key="9">
    <source>
        <dbReference type="ARBA" id="ARBA00023136"/>
    </source>
</evidence>
<keyword evidence="8 10" id="KW-0811">Translocation</keyword>
<feature type="region of interest" description="Disordered" evidence="11">
    <location>
        <begin position="92"/>
        <end position="124"/>
    </location>
</feature>
<keyword evidence="9 10" id="KW-0472">Membrane</keyword>
<evidence type="ECO:0000256" key="2">
    <source>
        <dbReference type="ARBA" id="ARBA00008445"/>
    </source>
</evidence>
<protein>
    <recommendedName>
        <fullName evidence="10">Protein-export membrane protein SecG</fullName>
    </recommendedName>
</protein>
<evidence type="ECO:0000256" key="5">
    <source>
        <dbReference type="ARBA" id="ARBA00022692"/>
    </source>
</evidence>
<dbReference type="AlphaFoldDB" id="M4VY10"/>
<dbReference type="Proteomes" id="UP000011932">
    <property type="component" value="Chromosome"/>
</dbReference>
<keyword evidence="4 10" id="KW-1003">Cell membrane</keyword>
<evidence type="ECO:0000256" key="10">
    <source>
        <dbReference type="RuleBase" id="RU365087"/>
    </source>
</evidence>
<dbReference type="GO" id="GO:0043952">
    <property type="term" value="P:protein transport by the Sec complex"/>
    <property type="evidence" value="ECO:0007669"/>
    <property type="project" value="TreeGrafter"/>
</dbReference>
<gene>
    <name evidence="12" type="ORF">A11S_1246</name>
</gene>
<evidence type="ECO:0000256" key="1">
    <source>
        <dbReference type="ARBA" id="ARBA00004651"/>
    </source>
</evidence>